<dbReference type="Pfam" id="PF01479">
    <property type="entry name" value="S4"/>
    <property type="match status" value="1"/>
</dbReference>
<dbReference type="RefSeq" id="WP_014254749.1">
    <property type="nucleotide sequence ID" value="NC_016627.1"/>
</dbReference>
<dbReference type="InterPro" id="IPR000748">
    <property type="entry name" value="PsdUridine_synth_RsuA/RluB/E/F"/>
</dbReference>
<dbReference type="Proteomes" id="UP000005435">
    <property type="component" value="Chromosome"/>
</dbReference>
<evidence type="ECO:0000313" key="7">
    <source>
        <dbReference type="EMBL" id="AEV68137.1"/>
    </source>
</evidence>
<dbReference type="PROSITE" id="PS50889">
    <property type="entry name" value="S4"/>
    <property type="match status" value="1"/>
</dbReference>
<dbReference type="Pfam" id="PF00849">
    <property type="entry name" value="PseudoU_synth_2"/>
    <property type="match status" value="1"/>
</dbReference>
<dbReference type="SMART" id="SM00363">
    <property type="entry name" value="S4"/>
    <property type="match status" value="1"/>
</dbReference>
<comment type="similarity">
    <text evidence="1 5">Belongs to the pseudouridine synthase RsuA family.</text>
</comment>
<dbReference type="STRING" id="720554.Clocl_1490"/>
<proteinExistence type="inferred from homology"/>
<gene>
    <name evidence="7" type="ordered locus">Clocl_1490</name>
</gene>
<evidence type="ECO:0000313" key="8">
    <source>
        <dbReference type="Proteomes" id="UP000005435"/>
    </source>
</evidence>
<dbReference type="InterPro" id="IPR020103">
    <property type="entry name" value="PsdUridine_synth_cat_dom_sf"/>
</dbReference>
<dbReference type="FunFam" id="3.10.290.10:FF:000003">
    <property type="entry name" value="Pseudouridine synthase"/>
    <property type="match status" value="1"/>
</dbReference>
<dbReference type="InterPro" id="IPR042092">
    <property type="entry name" value="PsdUridine_s_RsuA/RluB/E/F_cat"/>
</dbReference>
<dbReference type="InterPro" id="IPR020094">
    <property type="entry name" value="TruA/RsuA/RluB/E/F_N"/>
</dbReference>
<dbReference type="InterPro" id="IPR050343">
    <property type="entry name" value="RsuA_PseudoU_synthase"/>
</dbReference>
<dbReference type="HOGENOM" id="CLU_024979_1_2_9"/>
<dbReference type="EMBL" id="CP003065">
    <property type="protein sequence ID" value="AEV68137.1"/>
    <property type="molecule type" value="Genomic_DNA"/>
</dbReference>
<dbReference type="InterPro" id="IPR006145">
    <property type="entry name" value="PsdUridine_synth_RsuA/RluA"/>
</dbReference>
<dbReference type="CDD" id="cd02870">
    <property type="entry name" value="PseudoU_synth_RsuA_like"/>
    <property type="match status" value="1"/>
</dbReference>
<dbReference type="GO" id="GO:0000455">
    <property type="term" value="P:enzyme-directed rRNA pseudouridine synthesis"/>
    <property type="evidence" value="ECO:0007669"/>
    <property type="project" value="UniProtKB-ARBA"/>
</dbReference>
<dbReference type="GO" id="GO:0120159">
    <property type="term" value="F:rRNA pseudouridine synthase activity"/>
    <property type="evidence" value="ECO:0007669"/>
    <property type="project" value="UniProtKB-ARBA"/>
</dbReference>
<dbReference type="EC" id="5.4.99.-" evidence="5"/>
<dbReference type="AlphaFoldDB" id="G8M219"/>
<dbReference type="PANTHER" id="PTHR47683:SF2">
    <property type="entry name" value="RNA-BINDING S4 DOMAIN-CONTAINING PROTEIN"/>
    <property type="match status" value="1"/>
</dbReference>
<organism evidence="7 8">
    <name type="scientific">Acetivibrio clariflavus (strain DSM 19732 / NBRC 101661 / EBR45)</name>
    <name type="common">Clostridium clariflavum</name>
    <dbReference type="NCBI Taxonomy" id="720554"/>
    <lineage>
        <taxon>Bacteria</taxon>
        <taxon>Bacillati</taxon>
        <taxon>Bacillota</taxon>
        <taxon>Clostridia</taxon>
        <taxon>Eubacteriales</taxon>
        <taxon>Oscillospiraceae</taxon>
        <taxon>Acetivibrio</taxon>
    </lineage>
</organism>
<dbReference type="CDD" id="cd00165">
    <property type="entry name" value="S4"/>
    <property type="match status" value="1"/>
</dbReference>
<evidence type="ECO:0000259" key="6">
    <source>
        <dbReference type="SMART" id="SM00363"/>
    </source>
</evidence>
<sequence length="237" mass="26571">MELVRLQKYIADCGVASRRKAEELIKQARVKVNGTVVTEMGIKVSDADLVEVDGKIIKPENKKVYILLNKPPGYVTTVKDQFGRPTVIDLLKGVKERVFPVGRLDYETTGLLILTNDGDFAYRMTHPKHKVEKTYLATIAGIPTGEEISRFEKGLRIEDYITAPAKFKIVAKNKQNCVAEITIHEGRNRQVRKMCEAIGHPVLSLKRISIGKLSIGNLAEGDWRELTQDEVKSLLSL</sequence>
<name>G8M219_ACECE</name>
<dbReference type="FunFam" id="3.30.70.1560:FF:000001">
    <property type="entry name" value="Pseudouridine synthase"/>
    <property type="match status" value="1"/>
</dbReference>
<dbReference type="InterPro" id="IPR002942">
    <property type="entry name" value="S4_RNA-bd"/>
</dbReference>
<reference evidence="8" key="1">
    <citation type="submission" date="2011-12" db="EMBL/GenBank/DDBJ databases">
        <title>Complete sequence of Clostridium clariflavum DSM 19732.</title>
        <authorList>
            <consortium name="US DOE Joint Genome Institute"/>
            <person name="Lucas S."/>
            <person name="Han J."/>
            <person name="Lapidus A."/>
            <person name="Cheng J.-F."/>
            <person name="Goodwin L."/>
            <person name="Pitluck S."/>
            <person name="Peters L."/>
            <person name="Teshima H."/>
            <person name="Detter J.C."/>
            <person name="Han C."/>
            <person name="Tapia R."/>
            <person name="Land M."/>
            <person name="Hauser L."/>
            <person name="Kyrpides N."/>
            <person name="Ivanova N."/>
            <person name="Pagani I."/>
            <person name="Kitzmiller T."/>
            <person name="Lynd L."/>
            <person name="Izquierdo J."/>
            <person name="Woyke T."/>
        </authorList>
    </citation>
    <scope>NUCLEOTIDE SEQUENCE [LARGE SCALE GENOMIC DNA]</scope>
    <source>
        <strain evidence="8">DSM 19732 / NBRC 101661 / EBR45</strain>
    </source>
</reference>
<dbReference type="PROSITE" id="PS01149">
    <property type="entry name" value="PSI_RSU"/>
    <property type="match status" value="1"/>
</dbReference>
<dbReference type="Gene3D" id="3.30.70.580">
    <property type="entry name" value="Pseudouridine synthase I, catalytic domain, N-terminal subdomain"/>
    <property type="match status" value="1"/>
</dbReference>
<dbReference type="GO" id="GO:0003723">
    <property type="term" value="F:RNA binding"/>
    <property type="evidence" value="ECO:0007669"/>
    <property type="project" value="UniProtKB-KW"/>
</dbReference>
<dbReference type="Gene3D" id="3.30.70.1560">
    <property type="entry name" value="Alpha-L RNA-binding motif"/>
    <property type="match status" value="1"/>
</dbReference>
<dbReference type="KEGG" id="ccl:Clocl_1490"/>
<dbReference type="eggNOG" id="COG1187">
    <property type="taxonomic scope" value="Bacteria"/>
</dbReference>
<dbReference type="NCBIfam" id="TIGR00093">
    <property type="entry name" value="pseudouridine synthase"/>
    <property type="match status" value="1"/>
</dbReference>
<dbReference type="PANTHER" id="PTHR47683">
    <property type="entry name" value="PSEUDOURIDINE SYNTHASE FAMILY PROTEIN-RELATED"/>
    <property type="match status" value="1"/>
</dbReference>
<dbReference type="Gene3D" id="3.10.290.10">
    <property type="entry name" value="RNA-binding S4 domain"/>
    <property type="match status" value="1"/>
</dbReference>
<dbReference type="InterPro" id="IPR018496">
    <property type="entry name" value="PsdUridine_synth_RsuA/RluB_CS"/>
</dbReference>
<dbReference type="SUPFAM" id="SSF55120">
    <property type="entry name" value="Pseudouridine synthase"/>
    <property type="match status" value="1"/>
</dbReference>
<keyword evidence="8" id="KW-1185">Reference proteome</keyword>
<keyword evidence="3 5" id="KW-0413">Isomerase</keyword>
<protein>
    <recommendedName>
        <fullName evidence="5">Pseudouridine synthase</fullName>
        <ecNumber evidence="5">5.4.99.-</ecNumber>
    </recommendedName>
</protein>
<reference evidence="7 8" key="2">
    <citation type="journal article" date="2012" name="Stand. Genomic Sci.">
        <title>Complete Genome Sequence of Clostridium clariflavum DSM 19732.</title>
        <authorList>
            <person name="Izquierdo J.A."/>
            <person name="Goodwin L."/>
            <person name="Davenport K.W."/>
            <person name="Teshima H."/>
            <person name="Bruce D."/>
            <person name="Detter C."/>
            <person name="Tapia R."/>
            <person name="Han S."/>
            <person name="Land M."/>
            <person name="Hauser L."/>
            <person name="Jeffries C.D."/>
            <person name="Han J."/>
            <person name="Pitluck S."/>
            <person name="Nolan M."/>
            <person name="Chen A."/>
            <person name="Huntemann M."/>
            <person name="Mavromatis K."/>
            <person name="Mikhailova N."/>
            <person name="Liolios K."/>
            <person name="Woyke T."/>
            <person name="Lynd L.R."/>
        </authorList>
    </citation>
    <scope>NUCLEOTIDE SEQUENCE [LARGE SCALE GENOMIC DNA]</scope>
    <source>
        <strain evidence="8">DSM 19732 / NBRC 101661 / EBR45</strain>
    </source>
</reference>
<evidence type="ECO:0000256" key="2">
    <source>
        <dbReference type="ARBA" id="ARBA00022884"/>
    </source>
</evidence>
<evidence type="ECO:0000256" key="3">
    <source>
        <dbReference type="ARBA" id="ARBA00023235"/>
    </source>
</evidence>
<feature type="domain" description="RNA-binding S4" evidence="6">
    <location>
        <begin position="4"/>
        <end position="62"/>
    </location>
</feature>
<dbReference type="SUPFAM" id="SSF55174">
    <property type="entry name" value="Alpha-L RNA-binding motif"/>
    <property type="match status" value="1"/>
</dbReference>
<keyword evidence="2 4" id="KW-0694">RNA-binding</keyword>
<accession>G8M219</accession>
<evidence type="ECO:0000256" key="4">
    <source>
        <dbReference type="PROSITE-ProRule" id="PRU00182"/>
    </source>
</evidence>
<evidence type="ECO:0000256" key="1">
    <source>
        <dbReference type="ARBA" id="ARBA00008348"/>
    </source>
</evidence>
<dbReference type="GO" id="GO:0005829">
    <property type="term" value="C:cytosol"/>
    <property type="evidence" value="ECO:0007669"/>
    <property type="project" value="UniProtKB-ARBA"/>
</dbReference>
<dbReference type="InterPro" id="IPR036986">
    <property type="entry name" value="S4_RNA-bd_sf"/>
</dbReference>
<evidence type="ECO:0000256" key="5">
    <source>
        <dbReference type="RuleBase" id="RU003887"/>
    </source>
</evidence>